<dbReference type="SUPFAM" id="SSF69318">
    <property type="entry name" value="Integrin alpha N-terminal domain"/>
    <property type="match status" value="1"/>
</dbReference>
<dbReference type="Ensembl" id="ENSACOT00000020792.1">
    <property type="protein sequence ID" value="ENSACOP00000020068.1"/>
    <property type="gene ID" value="ENSACOG00000013823.1"/>
</dbReference>
<dbReference type="PANTHER" id="PTHR23220:SF90">
    <property type="entry name" value="INTEGRIN ALPHA-7"/>
    <property type="match status" value="1"/>
</dbReference>
<reference evidence="2" key="2">
    <citation type="submission" date="2025-09" db="UniProtKB">
        <authorList>
            <consortium name="Ensembl"/>
        </authorList>
    </citation>
    <scope>IDENTIFICATION</scope>
</reference>
<dbReference type="Proteomes" id="UP000694522">
    <property type="component" value="Unplaced"/>
</dbReference>
<organism evidence="2 3">
    <name type="scientific">Amazona collaria</name>
    <name type="common">yellow-billed parrot</name>
    <dbReference type="NCBI Taxonomy" id="241587"/>
    <lineage>
        <taxon>Eukaryota</taxon>
        <taxon>Metazoa</taxon>
        <taxon>Chordata</taxon>
        <taxon>Craniata</taxon>
        <taxon>Vertebrata</taxon>
        <taxon>Euteleostomi</taxon>
        <taxon>Archelosauria</taxon>
        <taxon>Archosauria</taxon>
        <taxon>Dinosauria</taxon>
        <taxon>Saurischia</taxon>
        <taxon>Theropoda</taxon>
        <taxon>Coelurosauria</taxon>
        <taxon>Aves</taxon>
        <taxon>Neognathae</taxon>
        <taxon>Neoaves</taxon>
        <taxon>Telluraves</taxon>
        <taxon>Australaves</taxon>
        <taxon>Psittaciformes</taxon>
        <taxon>Psittacidae</taxon>
        <taxon>Amazona</taxon>
    </lineage>
</organism>
<name>A0A8B9G776_9PSIT</name>
<dbReference type="InterPro" id="IPR000413">
    <property type="entry name" value="Integrin_alpha"/>
</dbReference>
<keyword evidence="1" id="KW-0325">Glycoprotein</keyword>
<dbReference type="Gene3D" id="2.130.10.130">
    <property type="entry name" value="Integrin alpha, N-terminal"/>
    <property type="match status" value="1"/>
</dbReference>
<dbReference type="AlphaFoldDB" id="A0A8B9G776"/>
<dbReference type="PRINTS" id="PR01185">
    <property type="entry name" value="INTEGRINA"/>
</dbReference>
<dbReference type="GO" id="GO:0050900">
    <property type="term" value="P:leukocyte migration"/>
    <property type="evidence" value="ECO:0007669"/>
    <property type="project" value="TreeGrafter"/>
</dbReference>
<dbReference type="GO" id="GO:0005178">
    <property type="term" value="F:integrin binding"/>
    <property type="evidence" value="ECO:0007669"/>
    <property type="project" value="TreeGrafter"/>
</dbReference>
<proteinExistence type="predicted"/>
<dbReference type="GO" id="GO:0009897">
    <property type="term" value="C:external side of plasma membrane"/>
    <property type="evidence" value="ECO:0007669"/>
    <property type="project" value="TreeGrafter"/>
</dbReference>
<dbReference type="PANTHER" id="PTHR23220">
    <property type="entry name" value="INTEGRIN ALPHA"/>
    <property type="match status" value="1"/>
</dbReference>
<dbReference type="GO" id="GO:0033627">
    <property type="term" value="P:cell adhesion mediated by integrin"/>
    <property type="evidence" value="ECO:0007669"/>
    <property type="project" value="TreeGrafter"/>
</dbReference>
<dbReference type="GO" id="GO:0007160">
    <property type="term" value="P:cell-matrix adhesion"/>
    <property type="evidence" value="ECO:0007669"/>
    <property type="project" value="TreeGrafter"/>
</dbReference>
<keyword evidence="3" id="KW-1185">Reference proteome</keyword>
<evidence type="ECO:0000256" key="1">
    <source>
        <dbReference type="ARBA" id="ARBA00023180"/>
    </source>
</evidence>
<protein>
    <submittedName>
        <fullName evidence="2">Uncharacterized protein</fullName>
    </submittedName>
</protein>
<dbReference type="InterPro" id="IPR028994">
    <property type="entry name" value="Integrin_alpha_N"/>
</dbReference>
<accession>A0A8B9G776</accession>
<reference evidence="2" key="1">
    <citation type="submission" date="2025-08" db="UniProtKB">
        <authorList>
            <consortium name="Ensembl"/>
        </authorList>
    </citation>
    <scope>IDENTIFICATION</scope>
</reference>
<evidence type="ECO:0000313" key="3">
    <source>
        <dbReference type="Proteomes" id="UP000694522"/>
    </source>
</evidence>
<dbReference type="GO" id="GO:0098609">
    <property type="term" value="P:cell-cell adhesion"/>
    <property type="evidence" value="ECO:0007669"/>
    <property type="project" value="TreeGrafter"/>
</dbReference>
<evidence type="ECO:0000313" key="2">
    <source>
        <dbReference type="Ensembl" id="ENSACOP00000020068.1"/>
    </source>
</evidence>
<sequence length="109" mass="11272">MQLPPLHAPPVCPIRVPCSCSVSIVVPGLVGSHQAEGCQRFSVASGAGLTRRRELSFVTGAPRANHTGAVVILRRDSANRLVPEAVVPGPQLSSAFGHSVAVLDLNSDG</sequence>
<dbReference type="GO" id="GO:0007229">
    <property type="term" value="P:integrin-mediated signaling pathway"/>
    <property type="evidence" value="ECO:0007669"/>
    <property type="project" value="TreeGrafter"/>
</dbReference>
<dbReference type="GO" id="GO:0008305">
    <property type="term" value="C:integrin complex"/>
    <property type="evidence" value="ECO:0007669"/>
    <property type="project" value="InterPro"/>
</dbReference>